<dbReference type="OrthoDB" id="9781776at2"/>
<reference evidence="15 16" key="1">
    <citation type="submission" date="2019-08" db="EMBL/GenBank/DDBJ databases">
        <title>Actinomadura sp. nov. CYP1-5 isolated from mountain soil.</title>
        <authorList>
            <person name="Songsumanus A."/>
            <person name="Kuncharoen N."/>
            <person name="Kudo T."/>
            <person name="Yuki M."/>
            <person name="Igarashi Y."/>
            <person name="Tanasupawat S."/>
        </authorList>
    </citation>
    <scope>NUCLEOTIDE SEQUENCE [LARGE SCALE GENOMIC DNA]</scope>
    <source>
        <strain evidence="15 16">GKU157</strain>
    </source>
</reference>
<evidence type="ECO:0000256" key="3">
    <source>
        <dbReference type="ARBA" id="ARBA00012768"/>
    </source>
</evidence>
<dbReference type="PANTHER" id="PTHR36531">
    <property type="entry name" value="CRISPR-ASSOCIATED EXONUCLEASE CAS4"/>
    <property type="match status" value="1"/>
</dbReference>
<evidence type="ECO:0000256" key="11">
    <source>
        <dbReference type="ARBA" id="ARBA00023118"/>
    </source>
</evidence>
<dbReference type="Proteomes" id="UP000322634">
    <property type="component" value="Unassembled WGS sequence"/>
</dbReference>
<comment type="cofactor">
    <cofactor evidence="13">
        <name>iron-sulfur cluster</name>
        <dbReference type="ChEBI" id="CHEBI:30408"/>
    </cofactor>
</comment>
<dbReference type="InterPro" id="IPR022765">
    <property type="entry name" value="Dna2/Cas4_DUF83"/>
</dbReference>
<evidence type="ECO:0000256" key="13">
    <source>
        <dbReference type="RuleBase" id="RU365022"/>
    </source>
</evidence>
<keyword evidence="16" id="KW-1185">Reference proteome</keyword>
<dbReference type="PANTHER" id="PTHR36531:SF6">
    <property type="entry name" value="DNA REPLICATION ATP-DEPENDENT HELICASE_NUCLEASE DNA2"/>
    <property type="match status" value="1"/>
</dbReference>
<organism evidence="15 16">
    <name type="scientific">Actinomadura syzygii</name>
    <dbReference type="NCBI Taxonomy" id="1427538"/>
    <lineage>
        <taxon>Bacteria</taxon>
        <taxon>Bacillati</taxon>
        <taxon>Actinomycetota</taxon>
        <taxon>Actinomycetes</taxon>
        <taxon>Streptosporangiales</taxon>
        <taxon>Thermomonosporaceae</taxon>
        <taxon>Actinomadura</taxon>
    </lineage>
</organism>
<proteinExistence type="inferred from homology"/>
<evidence type="ECO:0000256" key="4">
    <source>
        <dbReference type="ARBA" id="ARBA00020049"/>
    </source>
</evidence>
<keyword evidence="8 13" id="KW-0269">Exonuclease</keyword>
<keyword evidence="5 13" id="KW-0540">Nuclease</keyword>
<comment type="function">
    <text evidence="13">CRISPR (clustered regularly interspaced short palindromic repeat) is an adaptive immune system that provides protection against mobile genetic elements (viruses, transposable elements and conjugative plasmids). CRISPR clusters contain sequences complementary to antecedent mobile elements and target invading nucleic acids. CRISPR clusters are transcribed and processed into CRISPR RNA (crRNA).</text>
</comment>
<evidence type="ECO:0000256" key="6">
    <source>
        <dbReference type="ARBA" id="ARBA00022723"/>
    </source>
</evidence>
<name>A0A5D0TWD7_9ACTN</name>
<evidence type="ECO:0000256" key="8">
    <source>
        <dbReference type="ARBA" id="ARBA00022839"/>
    </source>
</evidence>
<evidence type="ECO:0000256" key="7">
    <source>
        <dbReference type="ARBA" id="ARBA00022801"/>
    </source>
</evidence>
<dbReference type="Gene3D" id="3.90.320.10">
    <property type="match status" value="1"/>
</dbReference>
<protein>
    <recommendedName>
        <fullName evidence="4 13">CRISPR-associated exonuclease Cas4</fullName>
        <ecNumber evidence="3 13">3.1.12.1</ecNumber>
    </recommendedName>
</protein>
<accession>A0A5D0TWD7</accession>
<keyword evidence="11 13" id="KW-0051">Antiviral defense</keyword>
<evidence type="ECO:0000256" key="5">
    <source>
        <dbReference type="ARBA" id="ARBA00022722"/>
    </source>
</evidence>
<keyword evidence="9 13" id="KW-0408">Iron</keyword>
<dbReference type="EMBL" id="VSFF01000013">
    <property type="protein sequence ID" value="TYC10064.1"/>
    <property type="molecule type" value="Genomic_DNA"/>
</dbReference>
<comment type="caution">
    <text evidence="15">The sequence shown here is derived from an EMBL/GenBank/DDBJ whole genome shotgun (WGS) entry which is preliminary data.</text>
</comment>
<evidence type="ECO:0000259" key="14">
    <source>
        <dbReference type="Pfam" id="PF01930"/>
    </source>
</evidence>
<evidence type="ECO:0000256" key="12">
    <source>
        <dbReference type="ARBA" id="ARBA00023211"/>
    </source>
</evidence>
<gene>
    <name evidence="15" type="primary">cas4</name>
    <name evidence="15" type="ORF">FXF65_33775</name>
</gene>
<dbReference type="InterPro" id="IPR051827">
    <property type="entry name" value="Cas4_exonuclease"/>
</dbReference>
<keyword evidence="12 13" id="KW-0464">Manganese</keyword>
<dbReference type="Pfam" id="PF01930">
    <property type="entry name" value="Cas_Cas4"/>
    <property type="match status" value="1"/>
</dbReference>
<dbReference type="GO" id="GO:0051536">
    <property type="term" value="F:iron-sulfur cluster binding"/>
    <property type="evidence" value="ECO:0007669"/>
    <property type="project" value="UniProtKB-KW"/>
</dbReference>
<evidence type="ECO:0000256" key="1">
    <source>
        <dbReference type="ARBA" id="ARBA00001966"/>
    </source>
</evidence>
<evidence type="ECO:0000313" key="15">
    <source>
        <dbReference type="EMBL" id="TYC10064.1"/>
    </source>
</evidence>
<keyword evidence="10 13" id="KW-0411">Iron-sulfur</keyword>
<keyword evidence="7 13" id="KW-0378">Hydrolase</keyword>
<evidence type="ECO:0000256" key="9">
    <source>
        <dbReference type="ARBA" id="ARBA00023004"/>
    </source>
</evidence>
<dbReference type="GO" id="GO:0051607">
    <property type="term" value="P:defense response to virus"/>
    <property type="evidence" value="ECO:0007669"/>
    <property type="project" value="UniProtKB-KW"/>
</dbReference>
<evidence type="ECO:0000256" key="2">
    <source>
        <dbReference type="ARBA" id="ARBA00009189"/>
    </source>
</evidence>
<feature type="domain" description="DUF83" evidence="14">
    <location>
        <begin position="11"/>
        <end position="185"/>
    </location>
</feature>
<sequence length="213" mass="23794">MSTEQIIIPLSALEHYAYCPRQAGLILLEDGFVDDASTVRGTLLHQRVHEPDEEARPGLRTLRALPVWHDDLGLTGVCDVVELRDDGTVIPIEHKSGAYRPGGPADVQVVAQAICLEERFNTTIDTGYIYAAGDRRRHPVAVDDAARGRVHELAEAVREVLGRMALPVAVADRRCRGCSMNALCMPRLLADQKRYRQMLSERFRPNPESDWDD</sequence>
<dbReference type="GO" id="GO:0046872">
    <property type="term" value="F:metal ion binding"/>
    <property type="evidence" value="ECO:0007669"/>
    <property type="project" value="UniProtKB-KW"/>
</dbReference>
<comment type="cofactor">
    <cofactor evidence="1">
        <name>[4Fe-4S] cluster</name>
        <dbReference type="ChEBI" id="CHEBI:49883"/>
    </cofactor>
</comment>
<dbReference type="NCBIfam" id="TIGR00372">
    <property type="entry name" value="cas4"/>
    <property type="match status" value="1"/>
</dbReference>
<comment type="similarity">
    <text evidence="2 13">Belongs to the CRISPR-associated exonuclease Cas4 family.</text>
</comment>
<dbReference type="GO" id="GO:0004527">
    <property type="term" value="F:exonuclease activity"/>
    <property type="evidence" value="ECO:0007669"/>
    <property type="project" value="UniProtKB-KW"/>
</dbReference>
<evidence type="ECO:0000313" key="16">
    <source>
        <dbReference type="Proteomes" id="UP000322634"/>
    </source>
</evidence>
<dbReference type="RefSeq" id="WP_148354111.1">
    <property type="nucleotide sequence ID" value="NZ_JBHSBF010000005.1"/>
</dbReference>
<dbReference type="InterPro" id="IPR011604">
    <property type="entry name" value="PDDEXK-like_dom_sf"/>
</dbReference>
<dbReference type="EC" id="3.1.12.1" evidence="3 13"/>
<comment type="cofactor">
    <cofactor evidence="13">
        <name>Mg(2+)</name>
        <dbReference type="ChEBI" id="CHEBI:18420"/>
    </cofactor>
    <cofactor evidence="13">
        <name>Mn(2+)</name>
        <dbReference type="ChEBI" id="CHEBI:29035"/>
    </cofactor>
    <text evidence="13">Mg(2+) or Mn(2+) required for ssDNA cleavage activity.</text>
</comment>
<dbReference type="InterPro" id="IPR013343">
    <property type="entry name" value="CRISPR-assoc_prot_Cas4"/>
</dbReference>
<keyword evidence="6 13" id="KW-0479">Metal-binding</keyword>
<evidence type="ECO:0000256" key="10">
    <source>
        <dbReference type="ARBA" id="ARBA00023014"/>
    </source>
</evidence>
<dbReference type="AlphaFoldDB" id="A0A5D0TWD7"/>